<dbReference type="STRING" id="272630.MexAM1_META1p1959"/>
<dbReference type="KEGG" id="mea:Mex_1p1959"/>
<dbReference type="EMBL" id="CP001510">
    <property type="protein sequence ID" value="ACS39769.1"/>
    <property type="molecule type" value="Genomic_DNA"/>
</dbReference>
<accession>C5B1Y5</accession>
<keyword evidence="2" id="KW-1185">Reference proteome</keyword>
<dbReference type="Proteomes" id="UP000009081">
    <property type="component" value="Chromosome"/>
</dbReference>
<organism evidence="1 2">
    <name type="scientific">Methylorubrum extorquens (strain ATCC 14718 / DSM 1338 / JCM 2805 / NCIMB 9133 / AM1)</name>
    <name type="common">Methylobacterium extorquens</name>
    <dbReference type="NCBI Taxonomy" id="272630"/>
    <lineage>
        <taxon>Bacteria</taxon>
        <taxon>Pseudomonadati</taxon>
        <taxon>Pseudomonadota</taxon>
        <taxon>Alphaproteobacteria</taxon>
        <taxon>Hyphomicrobiales</taxon>
        <taxon>Methylobacteriaceae</taxon>
        <taxon>Methylorubrum</taxon>
    </lineage>
</organism>
<sequence length="94" mass="9978">MEHSAECYALGNSGADLYQRVREHLMKRPIRGASAQDGVGVSRGVTVFASSFPTSRRPFAAMLSECSTGFPVVDCSSAGMTVRRGFRGKHPGGA</sequence>
<evidence type="ECO:0000313" key="1">
    <source>
        <dbReference type="EMBL" id="ACS39769.1"/>
    </source>
</evidence>
<reference evidence="1 2" key="1">
    <citation type="journal article" date="2009" name="PLoS ONE">
        <title>Methylobacterium genome sequences: a reference blueprint to investigate microbial metabolism of C1 compounds from natural and industrial sources.</title>
        <authorList>
            <person name="Vuilleumier S."/>
            <person name="Chistoserdova L."/>
            <person name="Lee M.-C."/>
            <person name="Bringel F."/>
            <person name="Lajus A."/>
            <person name="Zhou Y."/>
            <person name="Gourion B."/>
            <person name="Barbe V."/>
            <person name="Chang J."/>
            <person name="Cruveiller S."/>
            <person name="Dossat C."/>
            <person name="Gillett W."/>
            <person name="Gruffaz C."/>
            <person name="Haugen E."/>
            <person name="Hourcade E."/>
            <person name="Levy R."/>
            <person name="Mangenot S."/>
            <person name="Muller E."/>
            <person name="Nadalig T."/>
            <person name="Pagni M."/>
            <person name="Penny C."/>
            <person name="Peyraud R."/>
            <person name="Robinson D.G."/>
            <person name="Roche D."/>
            <person name="Rouy Z."/>
            <person name="Saenampechek C."/>
            <person name="Salvignol G."/>
            <person name="Vallenet D."/>
            <person name="Wu Z."/>
            <person name="Marx C.J."/>
            <person name="Vorholt J.A."/>
            <person name="Olson M.V."/>
            <person name="Kaul R."/>
            <person name="Weissenbach J."/>
            <person name="Medigue C."/>
            <person name="Lidstrom M.E."/>
        </authorList>
    </citation>
    <scope>NUCLEOTIDE SEQUENCE [LARGE SCALE GENOMIC DNA]</scope>
    <source>
        <strain evidence="2">ATCC 14718 / DSM 1338 / JCM 2805 / NCIMB 9133 / AM1</strain>
    </source>
</reference>
<gene>
    <name evidence="1" type="ordered locus">MexAM1_META1p1959</name>
</gene>
<proteinExistence type="predicted"/>
<protein>
    <submittedName>
        <fullName evidence="1">Uncharacterized protein</fullName>
    </submittedName>
</protein>
<name>C5B1Y5_METEA</name>
<dbReference type="HOGENOM" id="CLU_2382793_0_0_5"/>
<evidence type="ECO:0000313" key="2">
    <source>
        <dbReference type="Proteomes" id="UP000009081"/>
    </source>
</evidence>
<dbReference type="AlphaFoldDB" id="C5B1Y5"/>